<dbReference type="Gene3D" id="3.30.160.880">
    <property type="entry name" value="Cell division protein ZapA protomer, N-terminal domain"/>
    <property type="match status" value="1"/>
</dbReference>
<proteinExistence type="predicted"/>
<dbReference type="KEGG" id="mcys:MCB1EB_1336"/>
<dbReference type="GO" id="GO:0000917">
    <property type="term" value="P:division septum assembly"/>
    <property type="evidence" value="ECO:0007669"/>
    <property type="project" value="UniProtKB-KW"/>
</dbReference>
<gene>
    <name evidence="10" type="ORF">MCB1EB_1336</name>
</gene>
<dbReference type="InterPro" id="IPR042233">
    <property type="entry name" value="Cell_div_ZapA_N"/>
</dbReference>
<dbReference type="Proteomes" id="UP000282597">
    <property type="component" value="Chromosome"/>
</dbReference>
<evidence type="ECO:0000313" key="11">
    <source>
        <dbReference type="Proteomes" id="UP000282597"/>
    </source>
</evidence>
<evidence type="ECO:0000256" key="1">
    <source>
        <dbReference type="ARBA" id="ARBA00004496"/>
    </source>
</evidence>
<dbReference type="GO" id="GO:0005829">
    <property type="term" value="C:cytosol"/>
    <property type="evidence" value="ECO:0007669"/>
    <property type="project" value="TreeGrafter"/>
</dbReference>
<accession>A0A2Z6EVL6</accession>
<dbReference type="Pfam" id="PF05164">
    <property type="entry name" value="ZapA"/>
    <property type="match status" value="1"/>
</dbReference>
<dbReference type="GO" id="GO:0030428">
    <property type="term" value="C:cell septum"/>
    <property type="evidence" value="ECO:0007669"/>
    <property type="project" value="TreeGrafter"/>
</dbReference>
<evidence type="ECO:0000256" key="8">
    <source>
        <dbReference type="ARBA" id="ARBA00026068"/>
    </source>
</evidence>
<dbReference type="PANTHER" id="PTHR34981">
    <property type="entry name" value="CELL DIVISION PROTEIN ZAPA"/>
    <property type="match status" value="1"/>
</dbReference>
<dbReference type="EMBL" id="AP018150">
    <property type="protein sequence ID" value="BBE09497.1"/>
    <property type="molecule type" value="Genomic_DNA"/>
</dbReference>
<keyword evidence="11" id="KW-1185">Reference proteome</keyword>
<evidence type="ECO:0000256" key="7">
    <source>
        <dbReference type="ARBA" id="ARBA00024910"/>
    </source>
</evidence>
<evidence type="ECO:0000256" key="9">
    <source>
        <dbReference type="ARBA" id="ARBA00033158"/>
    </source>
</evidence>
<dbReference type="GO" id="GO:0000921">
    <property type="term" value="P:septin ring assembly"/>
    <property type="evidence" value="ECO:0007669"/>
    <property type="project" value="TreeGrafter"/>
</dbReference>
<dbReference type="GO" id="GO:0032153">
    <property type="term" value="C:cell division site"/>
    <property type="evidence" value="ECO:0007669"/>
    <property type="project" value="TreeGrafter"/>
</dbReference>
<dbReference type="SUPFAM" id="SSF102829">
    <property type="entry name" value="Cell division protein ZapA-like"/>
    <property type="match status" value="1"/>
</dbReference>
<keyword evidence="4 10" id="KW-0132">Cell division</keyword>
<keyword evidence="3" id="KW-0963">Cytoplasm</keyword>
<comment type="subcellular location">
    <subcellularLocation>
        <location evidence="1">Cytoplasm</location>
    </subcellularLocation>
</comment>
<comment type="function">
    <text evidence="7">Activator of cell division through the inhibition of FtsZ GTPase activity, therefore promoting FtsZ assembly into bundles of protofilaments necessary for the formation of the division Z ring. It is recruited early at mid-cell but it is not essential for cell division.</text>
</comment>
<dbReference type="PANTHER" id="PTHR34981:SF1">
    <property type="entry name" value="CELL DIVISION PROTEIN ZAPA"/>
    <property type="match status" value="1"/>
</dbReference>
<evidence type="ECO:0000256" key="5">
    <source>
        <dbReference type="ARBA" id="ARBA00023210"/>
    </source>
</evidence>
<dbReference type="AlphaFoldDB" id="A0A2Z6EVL6"/>
<evidence type="ECO:0000256" key="3">
    <source>
        <dbReference type="ARBA" id="ARBA00022490"/>
    </source>
</evidence>
<organism evidence="10 11">
    <name type="scientific">Mycoavidus cysteinexigens</name>
    <dbReference type="NCBI Taxonomy" id="1553431"/>
    <lineage>
        <taxon>Bacteria</taxon>
        <taxon>Pseudomonadati</taxon>
        <taxon>Pseudomonadota</taxon>
        <taxon>Betaproteobacteria</taxon>
        <taxon>Burkholderiales</taxon>
        <taxon>Burkholderiaceae</taxon>
        <taxon>Mycoavidus</taxon>
    </lineage>
</organism>
<dbReference type="InterPro" id="IPR036192">
    <property type="entry name" value="Cell_div_ZapA-like_sf"/>
</dbReference>
<dbReference type="Gene3D" id="1.20.5.50">
    <property type="match status" value="1"/>
</dbReference>
<dbReference type="InterPro" id="IPR007838">
    <property type="entry name" value="Cell_div_ZapA-like"/>
</dbReference>
<name>A0A2Z6EVL6_9BURK</name>
<keyword evidence="6" id="KW-0131">Cell cycle</keyword>
<sequence length="113" mass="12749">MTNKQIEVQILDQQYRLACSAENEATLLEAASRVDAEMTKVRAQSTARGTDRIAVMAALSLASELLLLQRSVRQNEAFPTEEIRRTMQRMNQRIATTIEQHEQNMLASNSDPT</sequence>
<evidence type="ECO:0000256" key="2">
    <source>
        <dbReference type="ARBA" id="ARBA00015195"/>
    </source>
</evidence>
<evidence type="ECO:0000256" key="4">
    <source>
        <dbReference type="ARBA" id="ARBA00022618"/>
    </source>
</evidence>
<dbReference type="GO" id="GO:0043093">
    <property type="term" value="P:FtsZ-dependent cytokinesis"/>
    <property type="evidence" value="ECO:0007669"/>
    <property type="project" value="TreeGrafter"/>
</dbReference>
<dbReference type="RefSeq" id="WP_045361866.1">
    <property type="nucleotide sequence ID" value="NZ_AP018150.1"/>
</dbReference>
<evidence type="ECO:0000256" key="6">
    <source>
        <dbReference type="ARBA" id="ARBA00023306"/>
    </source>
</evidence>
<reference evidence="10 11" key="1">
    <citation type="journal article" date="2018" name="Microbes Environ.">
        <title>Comparative Genomic Insights into Endofungal Lifestyles of Two Bacterial Endosymbionts, Mycoavidus cysteinexigens and Burkholderia rhizoxinica.</title>
        <authorList>
            <person name="Sharmin D."/>
            <person name="Guo Y."/>
            <person name="Nishizawa T."/>
            <person name="Ohshima S."/>
            <person name="Sato Y."/>
            <person name="Takashima Y."/>
            <person name="Narisawa K."/>
            <person name="Ohta H."/>
        </authorList>
    </citation>
    <scope>NUCLEOTIDE SEQUENCE [LARGE SCALE GENOMIC DNA]</scope>
    <source>
        <strain evidence="10 11">B1-EB</strain>
    </source>
</reference>
<comment type="subunit">
    <text evidence="8">Homodimer. Interacts with FtsZ.</text>
</comment>
<protein>
    <recommendedName>
        <fullName evidence="2">Cell division protein ZapA</fullName>
    </recommendedName>
    <alternativeName>
        <fullName evidence="9">Z ring-associated protein ZapA</fullName>
    </alternativeName>
</protein>
<evidence type="ECO:0000313" key="10">
    <source>
        <dbReference type="EMBL" id="BBE09497.1"/>
    </source>
</evidence>
<keyword evidence="5" id="KW-0717">Septation</keyword>